<dbReference type="AlphaFoldDB" id="F2IGL3"/>
<accession>F2IGL3</accession>
<dbReference type="HOGENOM" id="CLU_1440239_0_0_10"/>
<dbReference type="RefSeq" id="WP_013685391.1">
    <property type="nucleotide sequence ID" value="NC_015321.1"/>
</dbReference>
<dbReference type="eggNOG" id="ENOG502ZAIK">
    <property type="taxonomic scope" value="Bacteria"/>
</dbReference>
<dbReference type="Proteomes" id="UP000007463">
    <property type="component" value="Chromosome"/>
</dbReference>
<sequence>MHFIEPYFNWRHLYIASEDSLSPFYNREYSEFEFTDRIYNFLIHPQWDNIGSRTLFTKILFADYEEGFAILEFIGEWNDAIENDIMTLKRNVIEEIMQHGITKFILIGENVLNFHYSDDCYYEEWFDEVEDGWIALVNFHDHVISEFEKARVDHYFVMGGDLEDIDWRTSTPTQFYERVDELVQRRIG</sequence>
<proteinExistence type="predicted"/>
<keyword evidence="2" id="KW-1185">Reference proteome</keyword>
<dbReference type="STRING" id="755732.Fluta_0615"/>
<organism evidence="1 2">
    <name type="scientific">Fluviicola taffensis (strain DSM 16823 / NCIMB 13979 / RW262)</name>
    <dbReference type="NCBI Taxonomy" id="755732"/>
    <lineage>
        <taxon>Bacteria</taxon>
        <taxon>Pseudomonadati</taxon>
        <taxon>Bacteroidota</taxon>
        <taxon>Flavobacteriia</taxon>
        <taxon>Flavobacteriales</taxon>
        <taxon>Crocinitomicaceae</taxon>
        <taxon>Fluviicola</taxon>
    </lineage>
</organism>
<evidence type="ECO:0000313" key="2">
    <source>
        <dbReference type="Proteomes" id="UP000007463"/>
    </source>
</evidence>
<dbReference type="KEGG" id="fte:Fluta_0615"/>
<dbReference type="OrthoDB" id="653988at2"/>
<dbReference type="EMBL" id="CP002542">
    <property type="protein sequence ID" value="AEA42619.1"/>
    <property type="molecule type" value="Genomic_DNA"/>
</dbReference>
<evidence type="ECO:0000313" key="1">
    <source>
        <dbReference type="EMBL" id="AEA42619.1"/>
    </source>
</evidence>
<gene>
    <name evidence="1" type="ordered locus">Fluta_0615</name>
</gene>
<protein>
    <submittedName>
        <fullName evidence="1">Uncharacterized protein</fullName>
    </submittedName>
</protein>
<name>F2IGL3_FLUTR</name>
<reference evidence="2" key="2">
    <citation type="submission" date="2011-02" db="EMBL/GenBank/DDBJ databases">
        <title>The complete genome of Fluviicola taffensis DSM 16823.</title>
        <authorList>
            <consortium name="US DOE Joint Genome Institute (JGI-PGF)"/>
            <person name="Lucas S."/>
            <person name="Copeland A."/>
            <person name="Lapidus A."/>
            <person name="Bruce D."/>
            <person name="Goodwin L."/>
            <person name="Pitluck S."/>
            <person name="Kyrpides N."/>
            <person name="Mavromatis K."/>
            <person name="Ivanova N."/>
            <person name="Mikhailova N."/>
            <person name="Pagani I."/>
            <person name="Chertkov O."/>
            <person name="Detter J.C."/>
            <person name="Han C."/>
            <person name="Tapia R."/>
            <person name="Land M."/>
            <person name="Hauser L."/>
            <person name="Markowitz V."/>
            <person name="Cheng J.-F."/>
            <person name="Hugenholtz P."/>
            <person name="Woyke T."/>
            <person name="Wu D."/>
            <person name="Tindall B."/>
            <person name="Pomrenke H.G."/>
            <person name="Brambilla E."/>
            <person name="Klenk H.-P."/>
            <person name="Eisen J.A."/>
        </authorList>
    </citation>
    <scope>NUCLEOTIDE SEQUENCE [LARGE SCALE GENOMIC DNA]</scope>
    <source>
        <strain evidence="2">DSM 16823 / RW262 / RW262</strain>
    </source>
</reference>
<reference evidence="1 2" key="1">
    <citation type="journal article" date="2011" name="Stand. Genomic Sci.">
        <title>Complete genome sequence of the gliding freshwater bacterium Fluviicola taffensis type strain (RW262).</title>
        <authorList>
            <person name="Woyke T."/>
            <person name="Chertkov O."/>
            <person name="Lapidus A."/>
            <person name="Nolan M."/>
            <person name="Lucas S."/>
            <person name="Del Rio T.G."/>
            <person name="Tice H."/>
            <person name="Cheng J.F."/>
            <person name="Tapia R."/>
            <person name="Han C."/>
            <person name="Goodwin L."/>
            <person name="Pitluck S."/>
            <person name="Liolios K."/>
            <person name="Pagani I."/>
            <person name="Ivanova N."/>
            <person name="Huntemann M."/>
            <person name="Mavromatis K."/>
            <person name="Mikhailova N."/>
            <person name="Pati A."/>
            <person name="Chen A."/>
            <person name="Palaniappan K."/>
            <person name="Land M."/>
            <person name="Hauser L."/>
            <person name="Brambilla E.M."/>
            <person name="Rohde M."/>
            <person name="Mwirichia R."/>
            <person name="Sikorski J."/>
            <person name="Tindall B.J."/>
            <person name="Goker M."/>
            <person name="Bristow J."/>
            <person name="Eisen J.A."/>
            <person name="Markowitz V."/>
            <person name="Hugenholtz P."/>
            <person name="Klenk H.P."/>
            <person name="Kyrpides N.C."/>
        </authorList>
    </citation>
    <scope>NUCLEOTIDE SEQUENCE [LARGE SCALE GENOMIC DNA]</scope>
    <source>
        <strain evidence="2">DSM 16823 / RW262 / RW262</strain>
    </source>
</reference>